<sequence length="126" mass="14124">MQNKFIIILLIALVVFVIFKSFSMTRNKGYESISVTEAKEMITKEKDVVVVDVRKPHEFNDGHISGAKSIPLSQLKDKYKSLDSNKKIIMVCTAGVRSARGSKLLVQQGFDKVYNLSGGMLAWNKL</sequence>
<reference evidence="4" key="1">
    <citation type="submission" date="2017-02" db="EMBL/GenBank/DDBJ databases">
        <authorList>
            <person name="Varghese N."/>
            <person name="Submissions S."/>
        </authorList>
    </citation>
    <scope>NUCLEOTIDE SEQUENCE [LARGE SCALE GENOMIC DNA]</scope>
    <source>
        <strain evidence="4">ATCC BAA-73</strain>
    </source>
</reference>
<dbReference type="STRING" id="142842.SAMN02745118_01245"/>
<dbReference type="Pfam" id="PF00581">
    <property type="entry name" value="Rhodanese"/>
    <property type="match status" value="1"/>
</dbReference>
<name>A0A1T4LTY8_9FIRM</name>
<evidence type="ECO:0000313" key="4">
    <source>
        <dbReference type="Proteomes" id="UP000190625"/>
    </source>
</evidence>
<feature type="domain" description="Rhodanese" evidence="2">
    <location>
        <begin position="44"/>
        <end position="125"/>
    </location>
</feature>
<evidence type="ECO:0000256" key="1">
    <source>
        <dbReference type="SAM" id="Phobius"/>
    </source>
</evidence>
<evidence type="ECO:0000313" key="3">
    <source>
        <dbReference type="EMBL" id="SJZ58076.1"/>
    </source>
</evidence>
<dbReference type="InterPro" id="IPR001763">
    <property type="entry name" value="Rhodanese-like_dom"/>
</dbReference>
<keyword evidence="1" id="KW-0472">Membrane</keyword>
<dbReference type="PANTHER" id="PTHR43031">
    <property type="entry name" value="FAD-DEPENDENT OXIDOREDUCTASE"/>
    <property type="match status" value="1"/>
</dbReference>
<keyword evidence="1" id="KW-1133">Transmembrane helix</keyword>
<dbReference type="InterPro" id="IPR036873">
    <property type="entry name" value="Rhodanese-like_dom_sf"/>
</dbReference>
<organism evidence="3 4">
    <name type="scientific">Selenihalanaerobacter shriftii</name>
    <dbReference type="NCBI Taxonomy" id="142842"/>
    <lineage>
        <taxon>Bacteria</taxon>
        <taxon>Bacillati</taxon>
        <taxon>Bacillota</taxon>
        <taxon>Clostridia</taxon>
        <taxon>Halanaerobiales</taxon>
        <taxon>Halobacteroidaceae</taxon>
        <taxon>Selenihalanaerobacter</taxon>
    </lineage>
</organism>
<dbReference type="CDD" id="cd00158">
    <property type="entry name" value="RHOD"/>
    <property type="match status" value="1"/>
</dbReference>
<protein>
    <submittedName>
        <fullName evidence="3">Rhodanese-related sulfurtransferase</fullName>
    </submittedName>
</protein>
<dbReference type="InterPro" id="IPR050229">
    <property type="entry name" value="GlpE_sulfurtransferase"/>
</dbReference>
<dbReference type="EMBL" id="FUWM01000009">
    <property type="protein sequence ID" value="SJZ58076.1"/>
    <property type="molecule type" value="Genomic_DNA"/>
</dbReference>
<proteinExistence type="predicted"/>
<dbReference type="RefSeq" id="WP_078809731.1">
    <property type="nucleotide sequence ID" value="NZ_FUWM01000009.1"/>
</dbReference>
<dbReference type="PROSITE" id="PS50206">
    <property type="entry name" value="RHODANESE_3"/>
    <property type="match status" value="1"/>
</dbReference>
<keyword evidence="3" id="KW-0808">Transferase</keyword>
<dbReference type="GO" id="GO:0016740">
    <property type="term" value="F:transferase activity"/>
    <property type="evidence" value="ECO:0007669"/>
    <property type="project" value="UniProtKB-KW"/>
</dbReference>
<evidence type="ECO:0000259" key="2">
    <source>
        <dbReference type="PROSITE" id="PS50206"/>
    </source>
</evidence>
<dbReference type="AlphaFoldDB" id="A0A1T4LTY8"/>
<keyword evidence="4" id="KW-1185">Reference proteome</keyword>
<keyword evidence="1" id="KW-0812">Transmembrane</keyword>
<accession>A0A1T4LTY8</accession>
<feature type="transmembrane region" description="Helical" evidence="1">
    <location>
        <begin position="6"/>
        <end position="23"/>
    </location>
</feature>
<dbReference type="Proteomes" id="UP000190625">
    <property type="component" value="Unassembled WGS sequence"/>
</dbReference>
<gene>
    <name evidence="3" type="ORF">SAMN02745118_01245</name>
</gene>
<dbReference type="SMART" id="SM00450">
    <property type="entry name" value="RHOD"/>
    <property type="match status" value="1"/>
</dbReference>
<dbReference type="SUPFAM" id="SSF52821">
    <property type="entry name" value="Rhodanese/Cell cycle control phosphatase"/>
    <property type="match status" value="1"/>
</dbReference>
<dbReference type="OrthoDB" id="9800872at2"/>
<dbReference type="PANTHER" id="PTHR43031:SF1">
    <property type="entry name" value="PYRIDINE NUCLEOTIDE-DISULPHIDE OXIDOREDUCTASE"/>
    <property type="match status" value="1"/>
</dbReference>
<dbReference type="Gene3D" id="3.40.250.10">
    <property type="entry name" value="Rhodanese-like domain"/>
    <property type="match status" value="1"/>
</dbReference>